<keyword evidence="4 11" id="KW-0813">Transport</keyword>
<dbReference type="PROSITE" id="PS00153">
    <property type="entry name" value="ATPASE_GAMMA"/>
    <property type="match status" value="1"/>
</dbReference>
<comment type="function">
    <text evidence="1 11">Produces ATP from ADP in the presence of a proton gradient across the membrane. The gamma chain is believed to be important in regulating ATPase activity and the flow of protons through the CF(0) complex.</text>
</comment>
<keyword evidence="5 11" id="KW-1003">Cell membrane</keyword>
<dbReference type="SUPFAM" id="SSF52943">
    <property type="entry name" value="ATP synthase (F1-ATPase), gamma subunit"/>
    <property type="match status" value="1"/>
</dbReference>
<dbReference type="AlphaFoldDB" id="A0A095AC92"/>
<dbReference type="InterPro" id="IPR000131">
    <property type="entry name" value="ATP_synth_F1_gsu"/>
</dbReference>
<dbReference type="SMR" id="A0A095AC92"/>
<evidence type="ECO:0000256" key="6">
    <source>
        <dbReference type="ARBA" id="ARBA00022781"/>
    </source>
</evidence>
<evidence type="ECO:0000256" key="3">
    <source>
        <dbReference type="ARBA" id="ARBA00007681"/>
    </source>
</evidence>
<comment type="subunit">
    <text evidence="11">F-type ATPases have 2 components, CF(1) - the catalytic core - and CF(0) - the membrane proton channel. CF(1) has five subunits: alpha(3), beta(3), gamma(1), delta(1), epsilon(1). CF(0) has three main subunits: a, b and c.</text>
</comment>
<dbReference type="PANTHER" id="PTHR11693:SF22">
    <property type="entry name" value="ATP SYNTHASE SUBUNIT GAMMA, MITOCHONDRIAL"/>
    <property type="match status" value="1"/>
</dbReference>
<proteinExistence type="inferred from homology"/>
<evidence type="ECO:0000256" key="8">
    <source>
        <dbReference type="ARBA" id="ARBA00023136"/>
    </source>
</evidence>
<reference evidence="13 15" key="2">
    <citation type="submission" date="2018-02" db="EMBL/GenBank/DDBJ databases">
        <authorList>
            <person name="Rodrigo-Torres L."/>
            <person name="Arahal R. D."/>
            <person name="Lucena T."/>
        </authorList>
    </citation>
    <scope>NUCLEOTIDE SEQUENCE [LARGE SCALE GENOMIC DNA]</scope>
    <source>
        <strain evidence="13 15">CECT 9267</strain>
    </source>
</reference>
<keyword evidence="8 11" id="KW-0472">Membrane</keyword>
<dbReference type="Proteomes" id="UP000234349">
    <property type="component" value="Unassembled WGS sequence"/>
</dbReference>
<dbReference type="NCBIfam" id="NF004147">
    <property type="entry name" value="PRK05621.2-1"/>
    <property type="match status" value="1"/>
</dbReference>
<evidence type="ECO:0000256" key="11">
    <source>
        <dbReference type="HAMAP-Rule" id="MF_00815"/>
    </source>
</evidence>
<comment type="caution">
    <text evidence="13">The sequence shown here is derived from an EMBL/GenBank/DDBJ whole genome shotgun (WGS) entry which is preliminary data.</text>
</comment>
<comment type="similarity">
    <text evidence="3 11">Belongs to the ATPase gamma chain family.</text>
</comment>
<dbReference type="NCBIfam" id="TIGR01146">
    <property type="entry name" value="ATPsyn_F1gamma"/>
    <property type="match status" value="1"/>
</dbReference>
<evidence type="ECO:0000313" key="13">
    <source>
        <dbReference type="EMBL" id="SPE23419.1"/>
    </source>
</evidence>
<keyword evidence="6 11" id="KW-0375">Hydrogen ion transport</keyword>
<dbReference type="GO" id="GO:0005524">
    <property type="term" value="F:ATP binding"/>
    <property type="evidence" value="ECO:0007669"/>
    <property type="project" value="UniProtKB-UniRule"/>
</dbReference>
<dbReference type="GO" id="GO:0005886">
    <property type="term" value="C:plasma membrane"/>
    <property type="evidence" value="ECO:0007669"/>
    <property type="project" value="UniProtKB-SubCell"/>
</dbReference>
<evidence type="ECO:0000256" key="10">
    <source>
        <dbReference type="ARBA" id="ARBA00023310"/>
    </source>
</evidence>
<evidence type="ECO:0000256" key="4">
    <source>
        <dbReference type="ARBA" id="ARBA00022448"/>
    </source>
</evidence>
<gene>
    <name evidence="11 13" type="primary">atpG</name>
    <name evidence="12" type="ORF">CUR37_04590</name>
    <name evidence="13" type="ORF">LAS9267_01975</name>
</gene>
<dbReference type="HAMAP" id="MF_00815">
    <property type="entry name" value="ATP_synth_gamma_bact"/>
    <property type="match status" value="1"/>
</dbReference>
<sequence length="315" mass="34491">MAESLMDIKRRIASTKKTGQITSAMQMVSGAKLSQIEKNSVAYQVYTDKIREIVTHLAASQLIDIARQKSSLQAEPADSTIKKAIKHEVTLSNLLVERPIKKTGYLVITSDRGLVGAYNSSILKAMVQMISETHQSPDEYAILAVGGTGADFFKARGMNLTYEYRGVSDVPSFEEVKQIIKTAVAMYDNGVYDELYVCYNHHVNSLTSGFRAEKMLPITDLDVSEVADQNLEYITEPSVDDALDAILPQYAESLIYGAMLDSKTAEHAASMAAMKSATDNANNLISELSIKYNRARQAQITTEITEIVGGAAALE</sequence>
<keyword evidence="7 11" id="KW-0406">Ion transport</keyword>
<organism evidence="13 15">
    <name type="scientific">Latilactobacillus sakei</name>
    <name type="common">Lactobacillus sakei</name>
    <dbReference type="NCBI Taxonomy" id="1599"/>
    <lineage>
        <taxon>Bacteria</taxon>
        <taxon>Bacillati</taxon>
        <taxon>Bacillota</taxon>
        <taxon>Bacilli</taxon>
        <taxon>Lactobacillales</taxon>
        <taxon>Lactobacillaceae</taxon>
        <taxon>Latilactobacillus</taxon>
    </lineage>
</organism>
<dbReference type="GeneID" id="57133984"/>
<accession>A0A095AC92</accession>
<evidence type="ECO:0000256" key="7">
    <source>
        <dbReference type="ARBA" id="ARBA00023065"/>
    </source>
</evidence>
<evidence type="ECO:0000313" key="12">
    <source>
        <dbReference type="EMBL" id="PKX78390.1"/>
    </source>
</evidence>
<evidence type="ECO:0000256" key="2">
    <source>
        <dbReference type="ARBA" id="ARBA00004170"/>
    </source>
</evidence>
<evidence type="ECO:0000313" key="14">
    <source>
        <dbReference type="Proteomes" id="UP000234349"/>
    </source>
</evidence>
<dbReference type="GO" id="GO:0042777">
    <property type="term" value="P:proton motive force-driven plasma membrane ATP synthesis"/>
    <property type="evidence" value="ECO:0007669"/>
    <property type="project" value="UniProtKB-UniRule"/>
</dbReference>
<protein>
    <recommendedName>
        <fullName evidence="11">ATP synthase gamma chain</fullName>
    </recommendedName>
    <alternativeName>
        <fullName evidence="11">ATP synthase F1 sector gamma subunit</fullName>
    </alternativeName>
    <alternativeName>
        <fullName evidence="11">F-ATPase gamma subunit</fullName>
    </alternativeName>
</protein>
<keyword evidence="10 11" id="KW-0066">ATP synthesis</keyword>
<keyword evidence="9 11" id="KW-0139">CF(1)</keyword>
<evidence type="ECO:0000313" key="15">
    <source>
        <dbReference type="Proteomes" id="UP000239650"/>
    </source>
</evidence>
<dbReference type="EMBL" id="OKRC01000013">
    <property type="protein sequence ID" value="SPE23419.1"/>
    <property type="molecule type" value="Genomic_DNA"/>
</dbReference>
<dbReference type="OMA" id="MQITSAM"/>
<reference evidence="12 14" key="1">
    <citation type="submission" date="2016-09" db="EMBL/GenBank/DDBJ databases">
        <authorList>
            <person name="Inglin R.C."/>
        </authorList>
    </citation>
    <scope>NUCLEOTIDE SEQUENCE [LARGE SCALE GENOMIC DNA]</scope>
    <source>
        <strain evidence="12 14">RI-517</strain>
    </source>
</reference>
<dbReference type="CDD" id="cd12151">
    <property type="entry name" value="F1-ATPase_gamma"/>
    <property type="match status" value="1"/>
</dbReference>
<dbReference type="Proteomes" id="UP000239650">
    <property type="component" value="Unassembled WGS sequence"/>
</dbReference>
<dbReference type="PANTHER" id="PTHR11693">
    <property type="entry name" value="ATP SYNTHASE GAMMA CHAIN"/>
    <property type="match status" value="1"/>
</dbReference>
<evidence type="ECO:0000256" key="9">
    <source>
        <dbReference type="ARBA" id="ARBA00023196"/>
    </source>
</evidence>
<dbReference type="Pfam" id="PF00231">
    <property type="entry name" value="ATP-synt"/>
    <property type="match status" value="1"/>
</dbReference>
<evidence type="ECO:0000256" key="5">
    <source>
        <dbReference type="ARBA" id="ARBA00022475"/>
    </source>
</evidence>
<evidence type="ECO:0000256" key="1">
    <source>
        <dbReference type="ARBA" id="ARBA00003456"/>
    </source>
</evidence>
<comment type="subcellular location">
    <subcellularLocation>
        <location evidence="11">Cell membrane</location>
        <topology evidence="11">Peripheral membrane protein</topology>
    </subcellularLocation>
    <subcellularLocation>
        <location evidence="2">Membrane</location>
        <topology evidence="2">Peripheral membrane protein</topology>
    </subcellularLocation>
</comment>
<dbReference type="Gene3D" id="1.10.287.80">
    <property type="entry name" value="ATP synthase, gamma subunit, helix hairpin domain"/>
    <property type="match status" value="2"/>
</dbReference>
<dbReference type="Gene3D" id="3.40.1380.10">
    <property type="match status" value="1"/>
</dbReference>
<dbReference type="GO" id="GO:0046933">
    <property type="term" value="F:proton-transporting ATP synthase activity, rotational mechanism"/>
    <property type="evidence" value="ECO:0007669"/>
    <property type="project" value="UniProtKB-UniRule"/>
</dbReference>
<dbReference type="InterPro" id="IPR023632">
    <property type="entry name" value="ATP_synth_F1_gsu_CS"/>
</dbReference>
<name>A0A095AC92_LATSK</name>
<dbReference type="PRINTS" id="PR00126">
    <property type="entry name" value="ATPASEGAMMA"/>
</dbReference>
<dbReference type="GO" id="GO:0045259">
    <property type="term" value="C:proton-transporting ATP synthase complex"/>
    <property type="evidence" value="ECO:0007669"/>
    <property type="project" value="UniProtKB-KW"/>
</dbReference>
<dbReference type="InterPro" id="IPR035968">
    <property type="entry name" value="ATP_synth_F1_ATPase_gsu"/>
</dbReference>
<dbReference type="EMBL" id="MKGH01000018">
    <property type="protein sequence ID" value="PKX78390.1"/>
    <property type="molecule type" value="Genomic_DNA"/>
</dbReference>
<dbReference type="RefSeq" id="WP_011374826.1">
    <property type="nucleotide sequence ID" value="NZ_AP017931.1"/>
</dbReference>